<keyword evidence="3" id="KW-1185">Reference proteome</keyword>
<dbReference type="PANTHER" id="PTHR13102:SF0">
    <property type="entry name" value="NUCLEOLAR PROTEIN 9"/>
    <property type="match status" value="1"/>
</dbReference>
<dbReference type="GO" id="GO:0005730">
    <property type="term" value="C:nucleolus"/>
    <property type="evidence" value="ECO:0007669"/>
    <property type="project" value="TreeGrafter"/>
</dbReference>
<dbReference type="GO" id="GO:0000472">
    <property type="term" value="P:endonucleolytic cleavage to generate mature 5'-end of SSU-rRNA from (SSU-rRNA, 5.8S rRNA, LSU-rRNA)"/>
    <property type="evidence" value="ECO:0007669"/>
    <property type="project" value="TreeGrafter"/>
</dbReference>
<gene>
    <name evidence="2" type="ORF">KIPB_008951</name>
</gene>
<dbReference type="InterPro" id="IPR040000">
    <property type="entry name" value="NOP9"/>
</dbReference>
<dbReference type="GO" id="GO:0030688">
    <property type="term" value="C:preribosome, small subunit precursor"/>
    <property type="evidence" value="ECO:0007669"/>
    <property type="project" value="TreeGrafter"/>
</dbReference>
<dbReference type="InterPro" id="IPR016024">
    <property type="entry name" value="ARM-type_fold"/>
</dbReference>
<dbReference type="SUPFAM" id="SSF48371">
    <property type="entry name" value="ARM repeat"/>
    <property type="match status" value="1"/>
</dbReference>
<comment type="caution">
    <text evidence="2">The sequence shown here is derived from an EMBL/GenBank/DDBJ whole genome shotgun (WGS) entry which is preliminary data.</text>
</comment>
<dbReference type="GO" id="GO:0000480">
    <property type="term" value="P:endonucleolytic cleavage in 5'-ETS of tricistronic rRNA transcript (SSU-rRNA, 5.8S rRNA, LSU-rRNA)"/>
    <property type="evidence" value="ECO:0007669"/>
    <property type="project" value="TreeGrafter"/>
</dbReference>
<dbReference type="GO" id="GO:0000056">
    <property type="term" value="P:ribosomal small subunit export from nucleus"/>
    <property type="evidence" value="ECO:0007669"/>
    <property type="project" value="TreeGrafter"/>
</dbReference>
<reference evidence="2 3" key="1">
    <citation type="journal article" date="2018" name="PLoS ONE">
        <title>The draft genome of Kipferlia bialata reveals reductive genome evolution in fornicate parasites.</title>
        <authorList>
            <person name="Tanifuji G."/>
            <person name="Takabayashi S."/>
            <person name="Kume K."/>
            <person name="Takagi M."/>
            <person name="Nakayama T."/>
            <person name="Kamikawa R."/>
            <person name="Inagaki Y."/>
            <person name="Hashimoto T."/>
        </authorList>
    </citation>
    <scope>NUCLEOTIDE SEQUENCE [LARGE SCALE GENOMIC DNA]</scope>
    <source>
        <strain evidence="2">NY0173</strain>
    </source>
</reference>
<name>A0A9K3GK91_9EUKA</name>
<dbReference type="GO" id="GO:0003723">
    <property type="term" value="F:RNA binding"/>
    <property type="evidence" value="ECO:0007669"/>
    <property type="project" value="InterPro"/>
</dbReference>
<dbReference type="Proteomes" id="UP000265618">
    <property type="component" value="Unassembled WGS sequence"/>
</dbReference>
<dbReference type="EMBL" id="BDIP01002906">
    <property type="protein sequence ID" value="GIQ86999.1"/>
    <property type="molecule type" value="Genomic_DNA"/>
</dbReference>
<dbReference type="PANTHER" id="PTHR13102">
    <property type="entry name" value="NUCLEOLAR PROTEIN 9"/>
    <property type="match status" value="1"/>
</dbReference>
<dbReference type="Gene3D" id="1.25.10.10">
    <property type="entry name" value="Leucine-rich Repeat Variant"/>
    <property type="match status" value="1"/>
</dbReference>
<evidence type="ECO:0000313" key="3">
    <source>
        <dbReference type="Proteomes" id="UP000265618"/>
    </source>
</evidence>
<dbReference type="InterPro" id="IPR001313">
    <property type="entry name" value="Pumilio_RNA-bd_rpt"/>
</dbReference>
<evidence type="ECO:0000313" key="2">
    <source>
        <dbReference type="EMBL" id="GIQ86999.1"/>
    </source>
</evidence>
<sequence length="180" mass="20235">MAVRVAQTPMGSRVLQRIIFTTPLVQLRPLIIELVSGFPDLVFDKHGSHVLEQICVTLNIPTGSDKKGEEGPKDVDVENAHDTLVESLCEDWISILKNPHSSHVARALLLAETQLSVSYKEAQKRRKAALERVEALASRRKESRIRDEENGLKPEEEGIIFDDSTTTVPHMYKDVLSWRG</sequence>
<dbReference type="AlphaFoldDB" id="A0A9K3GK91"/>
<dbReference type="InterPro" id="IPR011989">
    <property type="entry name" value="ARM-like"/>
</dbReference>
<protein>
    <submittedName>
        <fullName evidence="2">Uncharacterized protein</fullName>
    </submittedName>
</protein>
<keyword evidence="1" id="KW-0677">Repeat</keyword>
<dbReference type="Pfam" id="PF22493">
    <property type="entry name" value="PUF_NOP9"/>
    <property type="match status" value="1"/>
</dbReference>
<accession>A0A9K3GK91</accession>
<dbReference type="GO" id="GO:0000447">
    <property type="term" value="P:endonucleolytic cleavage in ITS1 to separate SSU-rRNA from 5.8S rRNA and LSU-rRNA from tricistronic rRNA transcript (SSU-rRNA, 5.8S rRNA, LSU-rRNA)"/>
    <property type="evidence" value="ECO:0007669"/>
    <property type="project" value="TreeGrafter"/>
</dbReference>
<dbReference type="GO" id="GO:0030686">
    <property type="term" value="C:90S preribosome"/>
    <property type="evidence" value="ECO:0007669"/>
    <property type="project" value="TreeGrafter"/>
</dbReference>
<evidence type="ECO:0000256" key="1">
    <source>
        <dbReference type="ARBA" id="ARBA00022737"/>
    </source>
</evidence>
<organism evidence="2 3">
    <name type="scientific">Kipferlia bialata</name>
    <dbReference type="NCBI Taxonomy" id="797122"/>
    <lineage>
        <taxon>Eukaryota</taxon>
        <taxon>Metamonada</taxon>
        <taxon>Carpediemonas-like organisms</taxon>
        <taxon>Kipferlia</taxon>
    </lineage>
</organism>
<feature type="non-terminal residue" evidence="2">
    <location>
        <position position="1"/>
    </location>
</feature>
<proteinExistence type="predicted"/>